<dbReference type="AlphaFoldDB" id="A0A2D0PYH9"/>
<dbReference type="PROSITE" id="PS50209">
    <property type="entry name" value="CARD"/>
    <property type="match status" value="1"/>
</dbReference>
<dbReference type="RefSeq" id="XP_017311089.1">
    <property type="nucleotide sequence ID" value="XM_017455600.3"/>
</dbReference>
<evidence type="ECO:0000256" key="1">
    <source>
        <dbReference type="SAM" id="MobiDB-lite"/>
    </source>
</evidence>
<reference evidence="3" key="2">
    <citation type="submission" date="2025-08" db="UniProtKB">
        <authorList>
            <consortium name="RefSeq"/>
        </authorList>
    </citation>
    <scope>IDENTIFICATION</scope>
    <source>
        <tissue evidence="3">Blood</tissue>
    </source>
</reference>
<evidence type="ECO:0000313" key="2">
    <source>
        <dbReference type="Proteomes" id="UP000221080"/>
    </source>
</evidence>
<feature type="compositionally biased region" description="Polar residues" evidence="1">
    <location>
        <begin position="486"/>
        <end position="513"/>
    </location>
</feature>
<reference evidence="2" key="1">
    <citation type="journal article" date="2016" name="Nat. Commun.">
        <title>The channel catfish genome sequence provides insights into the evolution of scale formation in teleosts.</title>
        <authorList>
            <person name="Liu Z."/>
            <person name="Liu S."/>
            <person name="Yao J."/>
            <person name="Bao L."/>
            <person name="Zhang J."/>
            <person name="Li Y."/>
            <person name="Jiang C."/>
            <person name="Sun L."/>
            <person name="Wang R."/>
            <person name="Zhang Y."/>
            <person name="Zhou T."/>
            <person name="Zeng Q."/>
            <person name="Fu Q."/>
            <person name="Gao S."/>
            <person name="Li N."/>
            <person name="Koren S."/>
            <person name="Jiang Y."/>
            <person name="Zimin A."/>
            <person name="Xu P."/>
            <person name="Phillippy A.M."/>
            <person name="Geng X."/>
            <person name="Song L."/>
            <person name="Sun F."/>
            <person name="Li C."/>
            <person name="Wang X."/>
            <person name="Chen A."/>
            <person name="Jin Y."/>
            <person name="Yuan Z."/>
            <person name="Yang Y."/>
            <person name="Tan S."/>
            <person name="Peatman E."/>
            <person name="Lu J."/>
            <person name="Qin Z."/>
            <person name="Dunham R."/>
            <person name="Li Z."/>
            <person name="Sonstegard T."/>
            <person name="Feng J."/>
            <person name="Danzmann R.G."/>
            <person name="Schroeder S."/>
            <person name="Scheffler B."/>
            <person name="Duke M.V."/>
            <person name="Ballard L."/>
            <person name="Kucuktas H."/>
            <person name="Kaltenboeck L."/>
            <person name="Liu H."/>
            <person name="Armbruster J."/>
            <person name="Xie Y."/>
            <person name="Kirby M.L."/>
            <person name="Tian Y."/>
            <person name="Flanagan M.E."/>
            <person name="Mu W."/>
            <person name="Waldbieser G.C."/>
        </authorList>
    </citation>
    <scope>NUCLEOTIDE SEQUENCE [LARGE SCALE GENOMIC DNA]</scope>
    <source>
        <strain evidence="2">SDA103</strain>
    </source>
</reference>
<dbReference type="GO" id="GO:0042981">
    <property type="term" value="P:regulation of apoptotic process"/>
    <property type="evidence" value="ECO:0007669"/>
    <property type="project" value="InterPro"/>
</dbReference>
<feature type="region of interest" description="Disordered" evidence="1">
    <location>
        <begin position="381"/>
        <end position="420"/>
    </location>
</feature>
<dbReference type="Proteomes" id="UP000221080">
    <property type="component" value="Chromosome 25"/>
</dbReference>
<dbReference type="Pfam" id="PF00619">
    <property type="entry name" value="CARD"/>
    <property type="match status" value="1"/>
</dbReference>
<name>A0A2D0PYH9_ICTPU</name>
<gene>
    <name evidence="3" type="primary">LOC108257670</name>
</gene>
<dbReference type="SUPFAM" id="SSF47986">
    <property type="entry name" value="DEATH domain"/>
    <property type="match status" value="1"/>
</dbReference>
<feature type="compositionally biased region" description="Basic and acidic residues" evidence="1">
    <location>
        <begin position="540"/>
        <end position="551"/>
    </location>
</feature>
<protein>
    <submittedName>
        <fullName evidence="3">Uncharacterized protein LOC108257670</fullName>
    </submittedName>
</protein>
<feature type="region of interest" description="Disordered" evidence="1">
    <location>
        <begin position="479"/>
        <end position="551"/>
    </location>
</feature>
<dbReference type="Gene3D" id="1.10.533.10">
    <property type="entry name" value="Death Domain, Fas"/>
    <property type="match status" value="1"/>
</dbReference>
<dbReference type="InterPro" id="IPR011029">
    <property type="entry name" value="DEATH-like_dom_sf"/>
</dbReference>
<evidence type="ECO:0000313" key="3">
    <source>
        <dbReference type="RefSeq" id="XP_017311089.1"/>
    </source>
</evidence>
<accession>A0A2D0PYH9</accession>
<organism evidence="2 3">
    <name type="scientific">Ictalurus punctatus</name>
    <name type="common">Channel catfish</name>
    <name type="synonym">Silurus punctatus</name>
    <dbReference type="NCBI Taxonomy" id="7998"/>
    <lineage>
        <taxon>Eukaryota</taxon>
        <taxon>Metazoa</taxon>
        <taxon>Chordata</taxon>
        <taxon>Craniata</taxon>
        <taxon>Vertebrata</taxon>
        <taxon>Euteleostomi</taxon>
        <taxon>Actinopterygii</taxon>
        <taxon>Neopterygii</taxon>
        <taxon>Teleostei</taxon>
        <taxon>Ostariophysi</taxon>
        <taxon>Siluriformes</taxon>
        <taxon>Ictaluridae</taxon>
        <taxon>Ictalurus</taxon>
    </lineage>
</organism>
<dbReference type="InterPro" id="IPR001315">
    <property type="entry name" value="CARD"/>
</dbReference>
<proteinExistence type="predicted"/>
<dbReference type="GeneID" id="108257670"/>
<feature type="compositionally biased region" description="Basic and acidic residues" evidence="1">
    <location>
        <begin position="523"/>
        <end position="533"/>
    </location>
</feature>
<dbReference type="OrthoDB" id="8965208at2759"/>
<dbReference type="KEGG" id="ipu:108257670"/>
<keyword evidence="2" id="KW-1185">Reference proteome</keyword>
<sequence>MVDKKRFLVKHIEKIVQKTNNPMNLADALVGKNLIDQETLEKIHAQKTNQEKTRNIYMRLNSKTHFDCMYDWFKNKEPHLFEELENDDTEAEAPRKKCVRLEDEDETDNNLTGFPESERDLRTISTFAKLEEWVSKPEISQKMISDLERKLGDEGMAALRKELKLKEPRNSLCFNASNIDDIRKNKELERFLNTTQNAKFPKLTYDMWFKKRASASSGNRAQSSIDYNECIEAMTDLSSSGVGSSLNSSLNNSYSAVSFNYLPQNDDGLPDEDCRYTGDVDIMIHENKDKESEFKTPEKLLGGSFIQMDPEVNADAPSQEPVNMQNTHIDEMEERSQRSYVPNVMRNEDESLQQNQRITKKETPLDVELGSMDLQEIQVDEMDDEPQRSSVPNYPRHEDVSLHQNQSIAKNETPLKDGLGSTDFQDAHIDKMEEEPQRSNVLMHSASLHQNESVVKSKIPLEGRCGNMHMQQNEQENMQVNPGPFLSTQLQKNSPGSASEHTESNGTESSMLNKDTAILAKNGDVKDRIETSKKRANSKYQKEKKKEEKDKRLRDWALRQCNNREEDLKNIFDQISIINMAELSDYPCFTAENVMVYKYLTPESQIIFITDDNTSVKTRTTVHYQMFVCKIKRAILLGPKEPCEQEIPYKISQVPIDKCTDFIFKAFAPALTVYKEIQKEEKLYSLI</sequence>